<sequence>MRNLHRHLVALCLLALTTAAQAACESGLAERMHSRLYPDRALDEQLAACKPWPAFPGRIVVVLPMPRPSDDPATKAYDIEVLLVQRPDNGNSERDTVIGRLFQPSALEEDVAAIQDILIDTSRYVLAADARAFGLRVRYRSATRGNPFASETLRLYMLQGAKLREVLEEIELDSDSGAWNADCTGRFRQLRTMLSTQPNRGGVADLVLARTRTASQGQWQDDGSCTEKSQPAQYNTVVLRYDGERFRVPKALRAP</sequence>
<keyword evidence="1" id="KW-0732">Signal</keyword>
<proteinExistence type="predicted"/>
<evidence type="ECO:0000313" key="2">
    <source>
        <dbReference type="EMBL" id="TPG30763.1"/>
    </source>
</evidence>
<feature type="chain" id="PRO_5021270627" evidence="1">
    <location>
        <begin position="23"/>
        <end position="255"/>
    </location>
</feature>
<dbReference type="EMBL" id="RCZI01000001">
    <property type="protein sequence ID" value="TPG30763.1"/>
    <property type="molecule type" value="Genomic_DNA"/>
</dbReference>
<dbReference type="RefSeq" id="WP_140839038.1">
    <property type="nucleotide sequence ID" value="NZ_RCZI01000001.1"/>
</dbReference>
<reference evidence="2 3" key="1">
    <citation type="journal article" date="2019" name="Environ. Microbiol.">
        <title>Species interactions and distinct microbial communities in high Arctic permafrost affected cryosols are associated with the CH4 and CO2 gas fluxes.</title>
        <authorList>
            <person name="Altshuler I."/>
            <person name="Hamel J."/>
            <person name="Turney S."/>
            <person name="Magnuson E."/>
            <person name="Levesque R."/>
            <person name="Greer C."/>
            <person name="Whyte L.G."/>
        </authorList>
    </citation>
    <scope>NUCLEOTIDE SEQUENCE [LARGE SCALE GENOMIC DNA]</scope>
    <source>
        <strain evidence="2 3">S06.C</strain>
    </source>
</reference>
<organism evidence="2 3">
    <name type="scientific">Variovorax guangxiensis</name>
    <dbReference type="NCBI Taxonomy" id="1775474"/>
    <lineage>
        <taxon>Bacteria</taxon>
        <taxon>Pseudomonadati</taxon>
        <taxon>Pseudomonadota</taxon>
        <taxon>Betaproteobacteria</taxon>
        <taxon>Burkholderiales</taxon>
        <taxon>Comamonadaceae</taxon>
        <taxon>Variovorax</taxon>
    </lineage>
</organism>
<gene>
    <name evidence="2" type="ORF">EAH82_04675</name>
</gene>
<accession>A0A502DZJ4</accession>
<dbReference type="Proteomes" id="UP000319212">
    <property type="component" value="Unassembled WGS sequence"/>
</dbReference>
<feature type="signal peptide" evidence="1">
    <location>
        <begin position="1"/>
        <end position="22"/>
    </location>
</feature>
<dbReference type="AlphaFoldDB" id="A0A502DZJ4"/>
<dbReference type="OrthoDB" id="7202514at2"/>
<name>A0A502DZJ4_9BURK</name>
<evidence type="ECO:0000256" key="1">
    <source>
        <dbReference type="SAM" id="SignalP"/>
    </source>
</evidence>
<protein>
    <submittedName>
        <fullName evidence="2">Uncharacterized protein</fullName>
    </submittedName>
</protein>
<evidence type="ECO:0000313" key="3">
    <source>
        <dbReference type="Proteomes" id="UP000319212"/>
    </source>
</evidence>
<comment type="caution">
    <text evidence="2">The sequence shown here is derived from an EMBL/GenBank/DDBJ whole genome shotgun (WGS) entry which is preliminary data.</text>
</comment>